<feature type="compositionally biased region" description="Low complexity" evidence="1">
    <location>
        <begin position="109"/>
        <end position="136"/>
    </location>
</feature>
<dbReference type="OrthoDB" id="3535086at2759"/>
<evidence type="ECO:0000256" key="1">
    <source>
        <dbReference type="SAM" id="MobiDB-lite"/>
    </source>
</evidence>
<organism evidence="2 3">
    <name type="scientific">Sclerotinia sclerotiorum (strain ATCC 18683 / 1980 / Ss-1)</name>
    <name type="common">White mold</name>
    <name type="synonym">Whetzelinia sclerotiorum</name>
    <dbReference type="NCBI Taxonomy" id="665079"/>
    <lineage>
        <taxon>Eukaryota</taxon>
        <taxon>Fungi</taxon>
        <taxon>Dikarya</taxon>
        <taxon>Ascomycota</taxon>
        <taxon>Pezizomycotina</taxon>
        <taxon>Leotiomycetes</taxon>
        <taxon>Helotiales</taxon>
        <taxon>Sclerotiniaceae</taxon>
        <taxon>Sclerotinia</taxon>
    </lineage>
</organism>
<feature type="compositionally biased region" description="Low complexity" evidence="1">
    <location>
        <begin position="71"/>
        <end position="82"/>
    </location>
</feature>
<dbReference type="Proteomes" id="UP000177798">
    <property type="component" value="Chromosome 10"/>
</dbReference>
<sequence length="207" mass="22298">MPPLRHSISQLFAPHPAFALRSPQPHENSQYTAPSTTPINDEMISSLQPKRPTIPTPSTPSAPPSNPHPPTSSISPPTDQTPLSFSFPSFPALTFSASTPPRTQIEALPPHTTPTSASTPITTTTTTVPSPTTLPASSPFLHITHKNGRFILDSAKRHPVFFTDKLRRAPAGVEANGYGYEDWKAGSPVARGYVYESGAVEEREAKL</sequence>
<reference evidence="3" key="1">
    <citation type="journal article" date="2017" name="Genome Biol. Evol.">
        <title>The complete genome sequence of the phytopathogenic fungus Sclerotinia sclerotiorum reveals insights into the genome architecture of broad host range pathogens.</title>
        <authorList>
            <person name="Derbyshire M."/>
            <person name="Denton-Giles M."/>
            <person name="Hegedus D."/>
            <person name="Seifbarghy S."/>
            <person name="Rollins J."/>
            <person name="van Kan J."/>
            <person name="Seidl M.F."/>
            <person name="Faino L."/>
            <person name="Mbengue M."/>
            <person name="Navaud O."/>
            <person name="Raffaele S."/>
            <person name="Hammond-Kosack K."/>
            <person name="Heard S."/>
            <person name="Oliver R."/>
        </authorList>
    </citation>
    <scope>NUCLEOTIDE SEQUENCE [LARGE SCALE GENOMIC DNA]</scope>
    <source>
        <strain evidence="3">ATCC 18683 / 1980 / Ss-1</strain>
    </source>
</reference>
<dbReference type="AlphaFoldDB" id="A0A1D9QD08"/>
<feature type="compositionally biased region" description="Polar residues" evidence="1">
    <location>
        <begin position="25"/>
        <end position="48"/>
    </location>
</feature>
<name>A0A1D9QD08_SCLS1</name>
<dbReference type="EMBL" id="CP017823">
    <property type="protein sequence ID" value="APA12835.1"/>
    <property type="molecule type" value="Genomic_DNA"/>
</dbReference>
<accession>A0A1D9QD08</accession>
<evidence type="ECO:0000313" key="3">
    <source>
        <dbReference type="Proteomes" id="UP000177798"/>
    </source>
</evidence>
<dbReference type="VEuPathDB" id="FungiDB:sscle_10g076050"/>
<gene>
    <name evidence="2" type="ORF">sscle_10g076050</name>
</gene>
<evidence type="ECO:0000313" key="2">
    <source>
        <dbReference type="EMBL" id="APA12835.1"/>
    </source>
</evidence>
<proteinExistence type="predicted"/>
<feature type="compositionally biased region" description="Pro residues" evidence="1">
    <location>
        <begin position="52"/>
        <end position="70"/>
    </location>
</feature>
<protein>
    <submittedName>
        <fullName evidence="2">Uncharacterized protein</fullName>
    </submittedName>
</protein>
<feature type="region of interest" description="Disordered" evidence="1">
    <location>
        <begin position="15"/>
        <end position="86"/>
    </location>
</feature>
<feature type="region of interest" description="Disordered" evidence="1">
    <location>
        <begin position="102"/>
        <end position="136"/>
    </location>
</feature>